<accession>A0A1E1LW31</accession>
<evidence type="ECO:0000313" key="1">
    <source>
        <dbReference type="EMBL" id="CZT41082.1"/>
    </source>
</evidence>
<dbReference type="Proteomes" id="UP000177625">
    <property type="component" value="Unassembled WGS sequence"/>
</dbReference>
<evidence type="ECO:0000313" key="2">
    <source>
        <dbReference type="Proteomes" id="UP000177625"/>
    </source>
</evidence>
<keyword evidence="2" id="KW-1185">Reference proteome</keyword>
<reference evidence="2" key="1">
    <citation type="submission" date="2016-03" db="EMBL/GenBank/DDBJ databases">
        <authorList>
            <person name="Guldener U."/>
        </authorList>
    </citation>
    <scope>NUCLEOTIDE SEQUENCE [LARGE SCALE GENOMIC DNA]</scope>
</reference>
<gene>
    <name evidence="1" type="ORF">RSE6_00767</name>
</gene>
<protein>
    <submittedName>
        <fullName evidence="1">Uncharacterized protein</fullName>
    </submittedName>
</protein>
<proteinExistence type="predicted"/>
<dbReference type="AlphaFoldDB" id="A0A1E1LW31"/>
<organism evidence="1 2">
    <name type="scientific">Rhynchosporium secalis</name>
    <name type="common">Barley scald fungus</name>
    <dbReference type="NCBI Taxonomy" id="38038"/>
    <lineage>
        <taxon>Eukaryota</taxon>
        <taxon>Fungi</taxon>
        <taxon>Dikarya</taxon>
        <taxon>Ascomycota</taxon>
        <taxon>Pezizomycotina</taxon>
        <taxon>Leotiomycetes</taxon>
        <taxon>Helotiales</taxon>
        <taxon>Ploettnerulaceae</taxon>
        <taxon>Rhynchosporium</taxon>
    </lineage>
</organism>
<sequence length="227" mass="25530">MFTIFPELPTELRDSIWREPSFRASSTGDQEVEKPLESCTPAMSATTALEAVTCAATSHSDVRTSAIFINFNIDTVYRQQGGLPNMNRMYNFPGQPIDLLDRFSSSVIIKAYMWWNVQPWIQYLKVLTIPLDVAAKSNHHDPPVPTICCKIFAMCPDLEKLNIVLHGRLDKGAALDQLVRNEIGDQSNAEQQRLKRIVLDDLQKFQADSKLLGLDLGFLEHVSIPAN</sequence>
<dbReference type="EMBL" id="FJVC01000015">
    <property type="protein sequence ID" value="CZT41082.1"/>
    <property type="molecule type" value="Genomic_DNA"/>
</dbReference>
<name>A0A1E1LW31_RHYSE</name>